<evidence type="ECO:0000313" key="3">
    <source>
        <dbReference type="Proteomes" id="UP000198677"/>
    </source>
</evidence>
<evidence type="ECO:0000313" key="2">
    <source>
        <dbReference type="EMBL" id="SEM45874.1"/>
    </source>
</evidence>
<reference evidence="2" key="2">
    <citation type="submission" date="2016-10" db="EMBL/GenBank/DDBJ databases">
        <authorList>
            <person name="de Groot N.N."/>
        </authorList>
    </citation>
    <scope>NUCLEOTIDE SEQUENCE [LARGE SCALE GENOMIC DNA]</scope>
    <source>
        <strain evidence="2">DSM 44675</strain>
    </source>
</reference>
<proteinExistence type="predicted"/>
<keyword evidence="3" id="KW-1185">Reference proteome</keyword>
<accession>A0A1H7YJ61</accession>
<dbReference type="Proteomes" id="UP000198677">
    <property type="component" value="Unassembled WGS sequence"/>
</dbReference>
<dbReference type="EMBL" id="FOAW01000040">
    <property type="protein sequence ID" value="SEM45874.1"/>
    <property type="molecule type" value="Genomic_DNA"/>
</dbReference>
<protein>
    <submittedName>
        <fullName evidence="2">Uncharacterized protein</fullName>
    </submittedName>
</protein>
<sequence length="54" mass="5731">DYLRDDAGEPLAVEGLWGLLFGNGESLGDADALYFTAGPEDEKDGLFGALRQAN</sequence>
<evidence type="ECO:0000313" key="1">
    <source>
        <dbReference type="EMBL" id="SEL60924.1"/>
    </source>
</evidence>
<gene>
    <name evidence="1" type="ORF">SAMN05444583_111142</name>
    <name evidence="2" type="ORF">SAMN05444583_14017</name>
</gene>
<name>A0A1H7YJ61_9NOCA</name>
<dbReference type="EMBL" id="FOAW01000011">
    <property type="protein sequence ID" value="SEL60924.1"/>
    <property type="molecule type" value="Genomic_DNA"/>
</dbReference>
<feature type="non-terminal residue" evidence="2">
    <location>
        <position position="1"/>
    </location>
</feature>
<dbReference type="AlphaFoldDB" id="A0A1H7YJ61"/>
<reference evidence="3" key="1">
    <citation type="submission" date="2016-10" db="EMBL/GenBank/DDBJ databases">
        <authorList>
            <person name="Varghese N."/>
            <person name="Submissions S."/>
        </authorList>
    </citation>
    <scope>NUCLEOTIDE SEQUENCE [LARGE SCALE GENOMIC DNA]</scope>
    <source>
        <strain evidence="3">DSM 44675</strain>
    </source>
</reference>
<organism evidence="2 3">
    <name type="scientific">Rhodococcus maanshanensis</name>
    <dbReference type="NCBI Taxonomy" id="183556"/>
    <lineage>
        <taxon>Bacteria</taxon>
        <taxon>Bacillati</taxon>
        <taxon>Actinomycetota</taxon>
        <taxon>Actinomycetes</taxon>
        <taxon>Mycobacteriales</taxon>
        <taxon>Nocardiaceae</taxon>
        <taxon>Rhodococcus</taxon>
    </lineage>
</organism>